<feature type="coiled-coil region" evidence="1">
    <location>
        <begin position="71"/>
        <end position="119"/>
    </location>
</feature>
<proteinExistence type="predicted"/>
<evidence type="ECO:0000313" key="4">
    <source>
        <dbReference type="Proteomes" id="UP000001901"/>
    </source>
</evidence>
<evidence type="ECO:0000256" key="2">
    <source>
        <dbReference type="SAM" id="Phobius"/>
    </source>
</evidence>
<keyword evidence="2" id="KW-0472">Membrane</keyword>
<dbReference type="GeneID" id="8739523"/>
<keyword evidence="1" id="KW-0175">Coiled coil</keyword>
<feature type="transmembrane region" description="Helical" evidence="2">
    <location>
        <begin position="137"/>
        <end position="154"/>
    </location>
</feature>
<keyword evidence="2" id="KW-0812">Transmembrane</keyword>
<organism evidence="3 4">
    <name type="scientific">Archaeoglobus profundus (strain DSM 5631 / JCM 9629 / NBRC 100127 / Av18)</name>
    <dbReference type="NCBI Taxonomy" id="572546"/>
    <lineage>
        <taxon>Archaea</taxon>
        <taxon>Methanobacteriati</taxon>
        <taxon>Methanobacteriota</taxon>
        <taxon>Archaeoglobi</taxon>
        <taxon>Archaeoglobales</taxon>
        <taxon>Archaeoglobaceae</taxon>
        <taxon>Archaeoglobus</taxon>
    </lineage>
</organism>
<dbReference type="HOGENOM" id="CLU_1063961_0_0_2"/>
<dbReference type="STRING" id="572546.Arcpr_0861"/>
<evidence type="ECO:0000313" key="3">
    <source>
        <dbReference type="EMBL" id="ADB57924.1"/>
    </source>
</evidence>
<evidence type="ECO:0000256" key="1">
    <source>
        <dbReference type="SAM" id="Coils"/>
    </source>
</evidence>
<dbReference type="EMBL" id="CP001857">
    <property type="protein sequence ID" value="ADB57924.1"/>
    <property type="molecule type" value="Genomic_DNA"/>
</dbReference>
<sequence length="261" mass="30573">MRILLILFSLLMLVGLAVAGNVTVNETAVNQTLNQTNLNLSINVTPTPIPTLTPVPTPTPTPTPTPANQTNMTLEELVKVLQKQVEDLRKQNEILREEIKKLREENKRLKEKLAKLERRPITWEDVENKVDEYYVQFTYWTGWLWPILTFYLILRYRKPAIETEEERIQEAVEKIVREKQREWFCYQVRKKGIETVAEDDTELAIFRSLGIYTIGDLLSKSDEELIEAFKEKYKPTADLLEHFKNRLKEIKEKLKEVDSDA</sequence>
<dbReference type="AlphaFoldDB" id="D2RHZ9"/>
<accession>D2RHZ9</accession>
<dbReference type="PaxDb" id="572546-Arcpr_0861"/>
<name>D2RHZ9_ARCPA</name>
<dbReference type="Proteomes" id="UP000001901">
    <property type="component" value="Chromosome"/>
</dbReference>
<keyword evidence="2" id="KW-1133">Transmembrane helix</keyword>
<dbReference type="eggNOG" id="arCOG07164">
    <property type="taxonomic scope" value="Archaea"/>
</dbReference>
<gene>
    <name evidence="3" type="ordered locus">Arcpr_0861</name>
</gene>
<keyword evidence="4" id="KW-1185">Reference proteome</keyword>
<protein>
    <submittedName>
        <fullName evidence="3">Uncharacterized protein</fullName>
    </submittedName>
</protein>
<reference evidence="3 4" key="1">
    <citation type="journal article" date="2010" name="Stand. Genomic Sci.">
        <title>Complete genome sequence of Archaeoglobus profundus type strain (AV18).</title>
        <authorList>
            <person name="von Jan M."/>
            <person name="Lapidus A."/>
            <person name="Del Rio T.G."/>
            <person name="Copeland A."/>
            <person name="Tice H."/>
            <person name="Cheng J.F."/>
            <person name="Lucas S."/>
            <person name="Chen F."/>
            <person name="Nolan M."/>
            <person name="Goodwin L."/>
            <person name="Han C."/>
            <person name="Pitluck S."/>
            <person name="Liolios K."/>
            <person name="Ivanova N."/>
            <person name="Mavromatis K."/>
            <person name="Ovchinnikova G."/>
            <person name="Chertkov O."/>
            <person name="Pati A."/>
            <person name="Chen A."/>
            <person name="Palaniappan K."/>
            <person name="Land M."/>
            <person name="Hauser L."/>
            <person name="Chang Y.J."/>
            <person name="Jeffries C.D."/>
            <person name="Saunders E."/>
            <person name="Brettin T."/>
            <person name="Detter J.C."/>
            <person name="Chain P."/>
            <person name="Eichinger K."/>
            <person name="Huber H."/>
            <person name="Spring S."/>
            <person name="Rohde M."/>
            <person name="Goker M."/>
            <person name="Wirth R."/>
            <person name="Woyke T."/>
            <person name="Bristow J."/>
            <person name="Eisen J.A."/>
            <person name="Markowitz V."/>
            <person name="Hugenholtz P."/>
            <person name="Kyrpides N.C."/>
            <person name="Klenk H.P."/>
        </authorList>
    </citation>
    <scope>NUCLEOTIDE SEQUENCE [LARGE SCALE GENOMIC DNA]</scope>
    <source>
        <strain evidence="4">DSM 5631 / JCM 9629 / NBRC 100127 / Av18</strain>
    </source>
</reference>
<dbReference type="RefSeq" id="WP_012940260.1">
    <property type="nucleotide sequence ID" value="NC_013741.1"/>
</dbReference>
<dbReference type="KEGG" id="apo:Arcpr_0861"/>